<evidence type="ECO:0000256" key="1">
    <source>
        <dbReference type="ARBA" id="ARBA00004986"/>
    </source>
</evidence>
<evidence type="ECO:0000256" key="2">
    <source>
        <dbReference type="ARBA" id="ARBA00005139"/>
    </source>
</evidence>
<dbReference type="InterPro" id="IPR001341">
    <property type="entry name" value="Asp_kinase"/>
</dbReference>
<sequence length="418" mass="44806">MALIVQKFGGTSVGSTEKIKAVAERVLARQRQGHQMVVVLSAMSGETNRLVALAGDIQKIPSLREMDMLLATGEQVTIALFAMAAKEAGGDAISLLADQVCIHTDAMHTKARIENIDTHLIRKHLESGKVVAVAGFQGVAADGDITTLGRGGSDTTAVALAAALQADACEIFTDVEGIHTTDPGICKNASKIDRISYDEMLELASLGAKVLDIRSVGLAKRYGVPVHVRSTFSENEGTWVVGEEKIMESMLVSGVTYSKNVARITINKVPDQPGVAAKIFLPVSDAGIIVDMIIQNTRAGSMTDMTFTVMRTDYQRAMKLLRKIAGEINAESVTGAEDIAKISIVGVGMRNHSGIASTMFQIMAKEGINIMMISTSEIKVSCVIEEKYTELAVRALHDAFALDKEDMPQEEQDPVLVS</sequence>
<dbReference type="NCBIfam" id="TIGR00657">
    <property type="entry name" value="asp_kinases"/>
    <property type="match status" value="1"/>
</dbReference>
<dbReference type="PANTHER" id="PTHR21499">
    <property type="entry name" value="ASPARTATE KINASE"/>
    <property type="match status" value="1"/>
</dbReference>
<dbReference type="GO" id="GO:0005829">
    <property type="term" value="C:cytosol"/>
    <property type="evidence" value="ECO:0007669"/>
    <property type="project" value="TreeGrafter"/>
</dbReference>
<keyword evidence="9" id="KW-0067">ATP-binding</keyword>
<evidence type="ECO:0000256" key="10">
    <source>
        <dbReference type="ARBA" id="ARBA00023154"/>
    </source>
</evidence>
<dbReference type="PROSITE" id="PS00324">
    <property type="entry name" value="ASPARTOKINASE"/>
    <property type="match status" value="1"/>
</dbReference>
<protein>
    <recommendedName>
        <fullName evidence="4">aspartate kinase</fullName>
        <ecNumber evidence="4">2.7.2.4</ecNumber>
    </recommendedName>
</protein>
<dbReference type="SUPFAM" id="SSF55021">
    <property type="entry name" value="ACT-like"/>
    <property type="match status" value="2"/>
</dbReference>
<dbReference type="GO" id="GO:0009090">
    <property type="term" value="P:homoserine biosynthetic process"/>
    <property type="evidence" value="ECO:0007669"/>
    <property type="project" value="TreeGrafter"/>
</dbReference>
<dbReference type="EC" id="2.7.2.4" evidence="4"/>
<dbReference type="Pfam" id="PF01842">
    <property type="entry name" value="ACT"/>
    <property type="match status" value="1"/>
</dbReference>
<dbReference type="UniPathway" id="UPA00050">
    <property type="reaction ID" value="UER00461"/>
</dbReference>
<dbReference type="NCBIfam" id="TIGR00656">
    <property type="entry name" value="asp_kin_monofn"/>
    <property type="match status" value="1"/>
</dbReference>
<dbReference type="CDD" id="cd04913">
    <property type="entry name" value="ACT_AKii-LysC-BS-like_1"/>
    <property type="match status" value="1"/>
</dbReference>
<evidence type="ECO:0000259" key="12">
    <source>
        <dbReference type="PROSITE" id="PS51671"/>
    </source>
</evidence>
<dbReference type="NCBIfam" id="NF005155">
    <property type="entry name" value="PRK06635.1-4"/>
    <property type="match status" value="1"/>
</dbReference>
<accession>A0A3B0VBV7</accession>
<dbReference type="AlphaFoldDB" id="A0A3B0VBV7"/>
<dbReference type="PANTHER" id="PTHR21499:SF3">
    <property type="entry name" value="ASPARTOKINASE"/>
    <property type="match status" value="1"/>
</dbReference>
<evidence type="ECO:0000256" key="9">
    <source>
        <dbReference type="ARBA" id="ARBA00022840"/>
    </source>
</evidence>
<evidence type="ECO:0000256" key="7">
    <source>
        <dbReference type="ARBA" id="ARBA00022741"/>
    </source>
</evidence>
<evidence type="ECO:0000256" key="3">
    <source>
        <dbReference type="ARBA" id="ARBA00010122"/>
    </source>
</evidence>
<dbReference type="FunFam" id="3.40.1160.10:FF:000002">
    <property type="entry name" value="Aspartokinase"/>
    <property type="match status" value="1"/>
</dbReference>
<dbReference type="InterPro" id="IPR054352">
    <property type="entry name" value="ACT_Aspartokinase"/>
</dbReference>
<dbReference type="CDD" id="cd04261">
    <property type="entry name" value="AAK_AKii-LysC-BS"/>
    <property type="match status" value="1"/>
</dbReference>
<dbReference type="GO" id="GO:0004072">
    <property type="term" value="F:aspartate kinase activity"/>
    <property type="evidence" value="ECO:0007669"/>
    <property type="project" value="UniProtKB-EC"/>
</dbReference>
<feature type="domain" description="ACT" evidence="12">
    <location>
        <begin position="344"/>
        <end position="418"/>
    </location>
</feature>
<dbReference type="FunFam" id="3.30.2130.10:FF:000002">
    <property type="entry name" value="Aspartokinase"/>
    <property type="match status" value="1"/>
</dbReference>
<evidence type="ECO:0000256" key="11">
    <source>
        <dbReference type="ARBA" id="ARBA00047872"/>
    </source>
</evidence>
<dbReference type="InterPro" id="IPR005260">
    <property type="entry name" value="Asp_kin_monofn"/>
</dbReference>
<dbReference type="PROSITE" id="PS51671">
    <property type="entry name" value="ACT"/>
    <property type="match status" value="2"/>
</dbReference>
<keyword evidence="5" id="KW-0028">Amino-acid biosynthesis</keyword>
<dbReference type="NCBIfam" id="NF005154">
    <property type="entry name" value="PRK06635.1-2"/>
    <property type="match status" value="1"/>
</dbReference>
<evidence type="ECO:0000256" key="6">
    <source>
        <dbReference type="ARBA" id="ARBA00022679"/>
    </source>
</evidence>
<evidence type="ECO:0000256" key="5">
    <source>
        <dbReference type="ARBA" id="ARBA00022605"/>
    </source>
</evidence>
<dbReference type="InterPro" id="IPR002912">
    <property type="entry name" value="ACT_dom"/>
</dbReference>
<dbReference type="InterPro" id="IPR001048">
    <property type="entry name" value="Asp/Glu/Uridylate_kinase"/>
</dbReference>
<comment type="pathway">
    <text evidence="1">Amino-acid biosynthesis; L-methionine biosynthesis via de novo pathway; L-homoserine from L-aspartate: step 1/3.</text>
</comment>
<dbReference type="GO" id="GO:0009088">
    <property type="term" value="P:threonine biosynthetic process"/>
    <property type="evidence" value="ECO:0007669"/>
    <property type="project" value="UniProtKB-UniPathway"/>
</dbReference>
<gene>
    <name evidence="13" type="ORF">MNBD_DELTA04-291</name>
</gene>
<dbReference type="SUPFAM" id="SSF53633">
    <property type="entry name" value="Carbamate kinase-like"/>
    <property type="match status" value="1"/>
</dbReference>
<dbReference type="GO" id="GO:0005524">
    <property type="term" value="F:ATP binding"/>
    <property type="evidence" value="ECO:0007669"/>
    <property type="project" value="UniProtKB-KW"/>
</dbReference>
<dbReference type="Pfam" id="PF22468">
    <property type="entry name" value="ACT_9"/>
    <property type="match status" value="1"/>
</dbReference>
<dbReference type="GO" id="GO:0009089">
    <property type="term" value="P:lysine biosynthetic process via diaminopimelate"/>
    <property type="evidence" value="ECO:0007669"/>
    <property type="project" value="InterPro"/>
</dbReference>
<evidence type="ECO:0000256" key="8">
    <source>
        <dbReference type="ARBA" id="ARBA00022777"/>
    </source>
</evidence>
<dbReference type="Pfam" id="PF00696">
    <property type="entry name" value="AA_kinase"/>
    <property type="match status" value="1"/>
</dbReference>
<dbReference type="InterPro" id="IPR041740">
    <property type="entry name" value="AKii-LysC-BS"/>
</dbReference>
<dbReference type="InterPro" id="IPR036393">
    <property type="entry name" value="AceGlu_kinase-like_sf"/>
</dbReference>
<feature type="domain" description="ACT" evidence="12">
    <location>
        <begin position="264"/>
        <end position="335"/>
    </location>
</feature>
<dbReference type="UniPathway" id="UPA00051">
    <property type="reaction ID" value="UER00462"/>
</dbReference>
<name>A0A3B0VBV7_9ZZZZ</name>
<keyword evidence="7" id="KW-0547">Nucleotide-binding</keyword>
<keyword evidence="10" id="KW-0457">Lysine biosynthesis</keyword>
<dbReference type="EMBL" id="UOEY01000056">
    <property type="protein sequence ID" value="VAW38200.1"/>
    <property type="molecule type" value="Genomic_DNA"/>
</dbReference>
<keyword evidence="8 13" id="KW-0418">Kinase</keyword>
<organism evidence="13">
    <name type="scientific">hydrothermal vent metagenome</name>
    <dbReference type="NCBI Taxonomy" id="652676"/>
    <lineage>
        <taxon>unclassified sequences</taxon>
        <taxon>metagenomes</taxon>
        <taxon>ecological metagenomes</taxon>
    </lineage>
</organism>
<evidence type="ECO:0000313" key="13">
    <source>
        <dbReference type="EMBL" id="VAW38200.1"/>
    </source>
</evidence>
<comment type="similarity">
    <text evidence="3">Belongs to the aspartokinase family.</text>
</comment>
<dbReference type="PIRSF" id="PIRSF000726">
    <property type="entry name" value="Asp_kin"/>
    <property type="match status" value="1"/>
</dbReference>
<dbReference type="Gene3D" id="3.40.1160.10">
    <property type="entry name" value="Acetylglutamate kinase-like"/>
    <property type="match status" value="1"/>
</dbReference>
<dbReference type="InterPro" id="IPR018042">
    <property type="entry name" value="Aspartate_kinase_CS"/>
</dbReference>
<keyword evidence="6 13" id="KW-0808">Transferase</keyword>
<proteinExistence type="inferred from homology"/>
<dbReference type="Gene3D" id="3.30.2130.10">
    <property type="entry name" value="VC0802-like"/>
    <property type="match status" value="1"/>
</dbReference>
<reference evidence="13" key="1">
    <citation type="submission" date="2018-06" db="EMBL/GenBank/DDBJ databases">
        <authorList>
            <person name="Zhirakovskaya E."/>
        </authorList>
    </citation>
    <scope>NUCLEOTIDE SEQUENCE</scope>
</reference>
<dbReference type="InterPro" id="IPR045865">
    <property type="entry name" value="ACT-like_dom_sf"/>
</dbReference>
<evidence type="ECO:0000256" key="4">
    <source>
        <dbReference type="ARBA" id="ARBA00013059"/>
    </source>
</evidence>
<dbReference type="CDD" id="cd04923">
    <property type="entry name" value="ACT_AK-LysC-DapG-like_2"/>
    <property type="match status" value="1"/>
</dbReference>
<comment type="catalytic activity">
    <reaction evidence="11">
        <text>L-aspartate + ATP = 4-phospho-L-aspartate + ADP</text>
        <dbReference type="Rhea" id="RHEA:23776"/>
        <dbReference type="ChEBI" id="CHEBI:29991"/>
        <dbReference type="ChEBI" id="CHEBI:30616"/>
        <dbReference type="ChEBI" id="CHEBI:57535"/>
        <dbReference type="ChEBI" id="CHEBI:456216"/>
        <dbReference type="EC" id="2.7.2.4"/>
    </reaction>
</comment>
<comment type="pathway">
    <text evidence="2">Amino-acid biosynthesis; L-threonine biosynthesis; L-threonine from L-aspartate: step 1/5.</text>
</comment>